<dbReference type="InterPro" id="IPR004254">
    <property type="entry name" value="AdipoR/HlyIII-related"/>
</dbReference>
<feature type="transmembrane region" description="Helical" evidence="8">
    <location>
        <begin position="193"/>
        <end position="212"/>
    </location>
</feature>
<evidence type="ECO:0000256" key="5">
    <source>
        <dbReference type="ARBA" id="ARBA00022989"/>
    </source>
</evidence>
<evidence type="ECO:0000256" key="7">
    <source>
        <dbReference type="PIRSR" id="PIRSR604254-1"/>
    </source>
</evidence>
<evidence type="ECO:0000313" key="10">
    <source>
        <dbReference type="Proteomes" id="UP000295468"/>
    </source>
</evidence>
<reference evidence="9 10" key="1">
    <citation type="submission" date="2019-03" db="EMBL/GenBank/DDBJ databases">
        <title>Genomic Encyclopedia of Archaeal and Bacterial Type Strains, Phase II (KMG-II): from individual species to whole genera.</title>
        <authorList>
            <person name="Goeker M."/>
        </authorList>
    </citation>
    <scope>NUCLEOTIDE SEQUENCE [LARGE SCALE GENOMIC DNA]</scope>
    <source>
        <strain evidence="9 10">DSM 18435</strain>
    </source>
</reference>
<dbReference type="OrthoDB" id="9813689at2"/>
<keyword evidence="7" id="KW-0862">Zinc</keyword>
<keyword evidence="4 8" id="KW-0812">Transmembrane</keyword>
<dbReference type="EMBL" id="SNYI01000002">
    <property type="protein sequence ID" value="TDQ31666.1"/>
    <property type="molecule type" value="Genomic_DNA"/>
</dbReference>
<evidence type="ECO:0000313" key="9">
    <source>
        <dbReference type="EMBL" id="TDQ31666.1"/>
    </source>
</evidence>
<feature type="transmembrane region" description="Helical" evidence="8">
    <location>
        <begin position="83"/>
        <end position="106"/>
    </location>
</feature>
<feature type="binding site" evidence="7">
    <location>
        <position position="196"/>
    </location>
    <ligand>
        <name>Zn(2+)</name>
        <dbReference type="ChEBI" id="CHEBI:29105"/>
    </ligand>
</feature>
<dbReference type="Pfam" id="PF03006">
    <property type="entry name" value="HlyIII"/>
    <property type="match status" value="1"/>
</dbReference>
<dbReference type="Proteomes" id="UP000295468">
    <property type="component" value="Unassembled WGS sequence"/>
</dbReference>
<dbReference type="GO" id="GO:0140911">
    <property type="term" value="F:pore-forming activity"/>
    <property type="evidence" value="ECO:0007669"/>
    <property type="project" value="InterPro"/>
</dbReference>
<protein>
    <submittedName>
        <fullName evidence="9">Hemolysin III</fullName>
    </submittedName>
</protein>
<dbReference type="AlphaFoldDB" id="A0A4R6TL96"/>
<name>A0A4R6TL96_9FLAO</name>
<feature type="transmembrane region" description="Helical" evidence="8">
    <location>
        <begin position="21"/>
        <end position="41"/>
    </location>
</feature>
<keyword evidence="6 8" id="KW-0472">Membrane</keyword>
<dbReference type="RefSeq" id="WP_133644469.1">
    <property type="nucleotide sequence ID" value="NZ_SNYI01000002.1"/>
</dbReference>
<dbReference type="GO" id="GO:0005886">
    <property type="term" value="C:plasma membrane"/>
    <property type="evidence" value="ECO:0007669"/>
    <property type="project" value="UniProtKB-SubCell"/>
</dbReference>
<evidence type="ECO:0000256" key="1">
    <source>
        <dbReference type="ARBA" id="ARBA00004651"/>
    </source>
</evidence>
<keyword evidence="5 8" id="KW-1133">Transmembrane helix</keyword>
<keyword evidence="10" id="KW-1185">Reference proteome</keyword>
<dbReference type="PANTHER" id="PTHR20855">
    <property type="entry name" value="ADIPOR/PROGESTIN RECEPTOR-RELATED"/>
    <property type="match status" value="1"/>
</dbReference>
<evidence type="ECO:0000256" key="3">
    <source>
        <dbReference type="ARBA" id="ARBA00022475"/>
    </source>
</evidence>
<gene>
    <name evidence="9" type="ORF">CLV82_2375</name>
</gene>
<keyword evidence="3" id="KW-1003">Cell membrane</keyword>
<dbReference type="PANTHER" id="PTHR20855:SF3">
    <property type="entry name" value="LD03007P"/>
    <property type="match status" value="1"/>
</dbReference>
<feature type="transmembrane region" description="Helical" evidence="8">
    <location>
        <begin position="112"/>
        <end position="131"/>
    </location>
</feature>
<feature type="binding site" evidence="7">
    <location>
        <position position="192"/>
    </location>
    <ligand>
        <name>Zn(2+)</name>
        <dbReference type="ChEBI" id="CHEBI:29105"/>
    </ligand>
</feature>
<organism evidence="9 10">
    <name type="scientific">Zeaxanthinibacter enoshimensis</name>
    <dbReference type="NCBI Taxonomy" id="392009"/>
    <lineage>
        <taxon>Bacteria</taxon>
        <taxon>Pseudomonadati</taxon>
        <taxon>Bacteroidota</taxon>
        <taxon>Flavobacteriia</taxon>
        <taxon>Flavobacteriales</taxon>
        <taxon>Flavobacteriaceae</taxon>
        <taxon>Zeaxanthinibacter</taxon>
    </lineage>
</organism>
<evidence type="ECO:0000256" key="2">
    <source>
        <dbReference type="ARBA" id="ARBA00008488"/>
    </source>
</evidence>
<comment type="subcellular location">
    <subcellularLocation>
        <location evidence="1">Cell membrane</location>
        <topology evidence="1">Multi-pass membrane protein</topology>
    </subcellularLocation>
</comment>
<proteinExistence type="inferred from homology"/>
<dbReference type="InterPro" id="IPR005744">
    <property type="entry name" value="Hy-lIII"/>
</dbReference>
<accession>A0A4R6TL96</accession>
<comment type="similarity">
    <text evidence="2">Belongs to the UPF0073 (Hly-III) family.</text>
</comment>
<evidence type="ECO:0000256" key="4">
    <source>
        <dbReference type="ARBA" id="ARBA00022692"/>
    </source>
</evidence>
<feature type="transmembrane region" description="Helical" evidence="8">
    <location>
        <begin position="161"/>
        <end position="184"/>
    </location>
</feature>
<sequence>MKGNRLNPRSSNPVEEKLNTWSHAVGIPFGIIGAVFMLRALSIEGFWPLFSILLYSCCFVMLFAASTAYHAVNSPGSKLKLRILDHISIFFLIAGTYSPVALILMAKGNGWFIFYTVWGCALVGTVLKLFFTGRFEKFSLMIYLLMGWLIVFYFQELADQLSFRGIVLLFTGGICYSLGIVFYVMRHVPFHHFVWHIFVLAGALSHWFMIYLDVI</sequence>
<comment type="caution">
    <text evidence="9">The sequence shown here is derived from an EMBL/GenBank/DDBJ whole genome shotgun (WGS) entry which is preliminary data.</text>
</comment>
<dbReference type="GO" id="GO:0046872">
    <property type="term" value="F:metal ion binding"/>
    <property type="evidence" value="ECO:0007669"/>
    <property type="project" value="UniProtKB-KW"/>
</dbReference>
<keyword evidence="7" id="KW-0479">Metal-binding</keyword>
<evidence type="ECO:0000256" key="6">
    <source>
        <dbReference type="ARBA" id="ARBA00023136"/>
    </source>
</evidence>
<evidence type="ECO:0000256" key="8">
    <source>
        <dbReference type="SAM" id="Phobius"/>
    </source>
</evidence>
<dbReference type="NCBIfam" id="TIGR01065">
    <property type="entry name" value="hlyIII"/>
    <property type="match status" value="1"/>
</dbReference>
<feature type="transmembrane region" description="Helical" evidence="8">
    <location>
        <begin position="138"/>
        <end position="155"/>
    </location>
</feature>
<feature type="binding site" evidence="7">
    <location>
        <position position="70"/>
    </location>
    <ligand>
        <name>Zn(2+)</name>
        <dbReference type="ChEBI" id="CHEBI:29105"/>
    </ligand>
</feature>
<feature type="transmembrane region" description="Helical" evidence="8">
    <location>
        <begin position="47"/>
        <end position="71"/>
    </location>
</feature>